<dbReference type="PANTHER" id="PTHR33375">
    <property type="entry name" value="CHROMOSOME-PARTITIONING PROTEIN PARB-RELATED"/>
    <property type="match status" value="1"/>
</dbReference>
<comment type="similarity">
    <text evidence="1">Belongs to the ParB family.</text>
</comment>
<protein>
    <submittedName>
        <fullName evidence="6">ParB/RepB/Spo0J family partition protein</fullName>
    </submittedName>
</protein>
<gene>
    <name evidence="6" type="ORF">D3876_05305</name>
</gene>
<reference evidence="6 7" key="1">
    <citation type="submission" date="2018-09" db="EMBL/GenBank/DDBJ databases">
        <authorList>
            <person name="Zhu H."/>
        </authorList>
    </citation>
    <scope>NUCLEOTIDE SEQUENCE [LARGE SCALE GENOMIC DNA]</scope>
    <source>
        <strain evidence="6 7">K2R01-6</strain>
    </source>
</reference>
<dbReference type="Pfam" id="PF02195">
    <property type="entry name" value="ParB_N"/>
    <property type="match status" value="1"/>
</dbReference>
<organism evidence="6 7">
    <name type="scientific">Sphingomonas cavernae</name>
    <dbReference type="NCBI Taxonomy" id="2320861"/>
    <lineage>
        <taxon>Bacteria</taxon>
        <taxon>Pseudomonadati</taxon>
        <taxon>Pseudomonadota</taxon>
        <taxon>Alphaproteobacteria</taxon>
        <taxon>Sphingomonadales</taxon>
        <taxon>Sphingomonadaceae</taxon>
        <taxon>Sphingomonas</taxon>
    </lineage>
</organism>
<dbReference type="CDD" id="cd16393">
    <property type="entry name" value="SPO0J_N"/>
    <property type="match status" value="1"/>
</dbReference>
<name>A0A418WR27_9SPHN</name>
<dbReference type="InterPro" id="IPR041468">
    <property type="entry name" value="HTH_ParB/Spo0J"/>
</dbReference>
<dbReference type="Pfam" id="PF23552">
    <property type="entry name" value="ParB_C"/>
    <property type="match status" value="1"/>
</dbReference>
<dbReference type="FunFam" id="1.10.10.2830:FF:000001">
    <property type="entry name" value="Chromosome partitioning protein ParB"/>
    <property type="match status" value="1"/>
</dbReference>
<dbReference type="Pfam" id="PF17762">
    <property type="entry name" value="HTH_ParB"/>
    <property type="match status" value="1"/>
</dbReference>
<comment type="caution">
    <text evidence="6">The sequence shown here is derived from an EMBL/GenBank/DDBJ whole genome shotgun (WGS) entry which is preliminary data.</text>
</comment>
<dbReference type="Gene3D" id="1.10.10.2830">
    <property type="match status" value="1"/>
</dbReference>
<feature type="domain" description="ParB-like N-terminal" evidence="5">
    <location>
        <begin position="45"/>
        <end position="134"/>
    </location>
</feature>
<dbReference type="GO" id="GO:0005694">
    <property type="term" value="C:chromosome"/>
    <property type="evidence" value="ECO:0007669"/>
    <property type="project" value="TreeGrafter"/>
</dbReference>
<dbReference type="NCBIfam" id="TIGR00180">
    <property type="entry name" value="parB_part"/>
    <property type="match status" value="1"/>
</dbReference>
<dbReference type="OrthoDB" id="9802051at2"/>
<dbReference type="FunFam" id="3.90.1530.30:FF:000001">
    <property type="entry name" value="Chromosome partitioning protein ParB"/>
    <property type="match status" value="1"/>
</dbReference>
<dbReference type="SUPFAM" id="SSF110849">
    <property type="entry name" value="ParB/Sulfiredoxin"/>
    <property type="match status" value="1"/>
</dbReference>
<dbReference type="InterPro" id="IPR036086">
    <property type="entry name" value="ParB/Sulfiredoxin_sf"/>
</dbReference>
<keyword evidence="7" id="KW-1185">Reference proteome</keyword>
<evidence type="ECO:0000256" key="3">
    <source>
        <dbReference type="ARBA" id="ARBA00023125"/>
    </source>
</evidence>
<dbReference type="InterPro" id="IPR050336">
    <property type="entry name" value="Chromosome_partition/occlusion"/>
</dbReference>
<evidence type="ECO:0000256" key="1">
    <source>
        <dbReference type="ARBA" id="ARBA00006295"/>
    </source>
</evidence>
<evidence type="ECO:0000313" key="6">
    <source>
        <dbReference type="EMBL" id="RJF93714.1"/>
    </source>
</evidence>
<comment type="function">
    <text evidence="4">Involved in chromosome partition. Localize to both poles of the predivisional cell following completion of DNA replication. Binds to the DNA origin of replication.</text>
</comment>
<dbReference type="SMART" id="SM00470">
    <property type="entry name" value="ParB"/>
    <property type="match status" value="1"/>
</dbReference>
<evidence type="ECO:0000256" key="2">
    <source>
        <dbReference type="ARBA" id="ARBA00022829"/>
    </source>
</evidence>
<evidence type="ECO:0000313" key="7">
    <source>
        <dbReference type="Proteomes" id="UP000286100"/>
    </source>
</evidence>
<dbReference type="PANTHER" id="PTHR33375:SF1">
    <property type="entry name" value="CHROMOSOME-PARTITIONING PROTEIN PARB-RELATED"/>
    <property type="match status" value="1"/>
</dbReference>
<evidence type="ECO:0000259" key="5">
    <source>
        <dbReference type="SMART" id="SM00470"/>
    </source>
</evidence>
<proteinExistence type="inferred from homology"/>
<dbReference type="GO" id="GO:0003677">
    <property type="term" value="F:DNA binding"/>
    <property type="evidence" value="ECO:0007669"/>
    <property type="project" value="UniProtKB-KW"/>
</dbReference>
<dbReference type="AlphaFoldDB" id="A0A418WR27"/>
<dbReference type="EMBL" id="QYUM01000002">
    <property type="protein sequence ID" value="RJF93714.1"/>
    <property type="molecule type" value="Genomic_DNA"/>
</dbReference>
<accession>A0A418WR27</accession>
<keyword evidence="3" id="KW-0238">DNA-binding</keyword>
<dbReference type="Gene3D" id="3.90.1530.30">
    <property type="match status" value="1"/>
</dbReference>
<sequence length="303" mass="33039">MSDVVDMGAPRKRHHGLGRGLSALLGEVSREEPVAAAASRAGGVQMVAVADMKPHPDQPRQHFDEGALAELAESIAKRGLIQPIVVRPLGGGYQIVAGERRWRAAQKARIHEVPVIIRDFSDSETLEIALIENIQREDLNAIEEAEAYKKLATEFGHSQEALGRLVNKSRSHVANMLRLLDLPGAVRQFVAEDKISMGHARALITATDPEALANEVVRRDLSVRETEALARAAKPAKTAAEAPIEYKGSRDNADIEALERQLGDLLGLKVRINHGVKSGTLTLAYNSLDQLDMICQRLSGERI</sequence>
<dbReference type="GO" id="GO:0045881">
    <property type="term" value="P:positive regulation of sporulation resulting in formation of a cellular spore"/>
    <property type="evidence" value="ECO:0007669"/>
    <property type="project" value="TreeGrafter"/>
</dbReference>
<dbReference type="GO" id="GO:0007059">
    <property type="term" value="P:chromosome segregation"/>
    <property type="evidence" value="ECO:0007669"/>
    <property type="project" value="UniProtKB-KW"/>
</dbReference>
<dbReference type="InterPro" id="IPR004437">
    <property type="entry name" value="ParB/RepB/Spo0J"/>
</dbReference>
<dbReference type="Proteomes" id="UP000286100">
    <property type="component" value="Unassembled WGS sequence"/>
</dbReference>
<keyword evidence="2" id="KW-0159">Chromosome partition</keyword>
<evidence type="ECO:0000256" key="4">
    <source>
        <dbReference type="ARBA" id="ARBA00025472"/>
    </source>
</evidence>
<dbReference type="RefSeq" id="WP_119760114.1">
    <property type="nucleotide sequence ID" value="NZ_QYUM01000002.1"/>
</dbReference>
<dbReference type="InterPro" id="IPR057240">
    <property type="entry name" value="ParB_dimer_C"/>
</dbReference>
<dbReference type="InterPro" id="IPR003115">
    <property type="entry name" value="ParB_N"/>
</dbReference>